<accession>A0AB34KN70</accession>
<comment type="caution">
    <text evidence="3">The sequence shown here is derived from an EMBL/GenBank/DDBJ whole genome shotgun (WGS) entry which is preliminary data.</text>
</comment>
<feature type="region of interest" description="Disordered" evidence="1">
    <location>
        <begin position="321"/>
        <end position="346"/>
    </location>
</feature>
<organism evidence="3 4">
    <name type="scientific">Cladosporium halotolerans</name>
    <dbReference type="NCBI Taxonomy" id="1052096"/>
    <lineage>
        <taxon>Eukaryota</taxon>
        <taxon>Fungi</taxon>
        <taxon>Dikarya</taxon>
        <taxon>Ascomycota</taxon>
        <taxon>Pezizomycotina</taxon>
        <taxon>Dothideomycetes</taxon>
        <taxon>Dothideomycetidae</taxon>
        <taxon>Cladosporiales</taxon>
        <taxon>Cladosporiaceae</taxon>
        <taxon>Cladosporium</taxon>
    </lineage>
</organism>
<sequence length="386" mass="41918">MDPRSQRLVLVLLLFVLTLGLYRDFGDHVRVARLTQQAASFAVQKPLDEESQPQSLEDVALKPANSTLGFGSILAVSRPQSPRRSGLLLAANITSLDITIPPQPQWTESDITHLRTNPNTSTLTRGSALAWLGHLHALRTFLASNATTTLVIEDDIDWDIHLRTTQIPLAASAFRSLLSNFSPPPPTPQTYWAPPTAWDILWLGTCNDAFTATTYPHPSLSYTDATLPPPTHLSPETATLLASLNVPPQTRLLHPTVSPLCTFGYALTRAAAERLLHDIATREAPLGTAAYDVRVLEACRDLGMRCWSVAPELMRHLGGGSEIADVDSGRGGGREEEEGGRREGTANLACGVRSSRGFREVGEGGLEEARRAVGEGRCLGEGERRE</sequence>
<reference evidence="3 4" key="1">
    <citation type="journal article" date="2020" name="Microbiol. Resour. Announc.">
        <title>Draft Genome Sequence of a Cladosporium Species Isolated from the Mesophotic Ascidian Didemnum maculosum.</title>
        <authorList>
            <person name="Gioti A."/>
            <person name="Siaperas R."/>
            <person name="Nikolaivits E."/>
            <person name="Le Goff G."/>
            <person name="Ouazzani J."/>
            <person name="Kotoulas G."/>
            <person name="Topakas E."/>
        </authorList>
    </citation>
    <scope>NUCLEOTIDE SEQUENCE [LARGE SCALE GENOMIC DNA]</scope>
    <source>
        <strain evidence="3 4">TM138-S3</strain>
    </source>
</reference>
<name>A0AB34KN70_9PEZI</name>
<evidence type="ECO:0000256" key="1">
    <source>
        <dbReference type="SAM" id="MobiDB-lite"/>
    </source>
</evidence>
<dbReference type="RefSeq" id="XP_069229544.1">
    <property type="nucleotide sequence ID" value="XM_069373790.1"/>
</dbReference>
<proteinExistence type="predicted"/>
<evidence type="ECO:0000256" key="2">
    <source>
        <dbReference type="SAM" id="SignalP"/>
    </source>
</evidence>
<evidence type="ECO:0000313" key="4">
    <source>
        <dbReference type="Proteomes" id="UP000803884"/>
    </source>
</evidence>
<keyword evidence="4" id="KW-1185">Reference proteome</keyword>
<dbReference type="GeneID" id="96006628"/>
<gene>
    <name evidence="3" type="ORF">WHR41_05185</name>
</gene>
<keyword evidence="2" id="KW-0732">Signal</keyword>
<evidence type="ECO:0008006" key="5">
    <source>
        <dbReference type="Google" id="ProtNLM"/>
    </source>
</evidence>
<dbReference type="AlphaFoldDB" id="A0AB34KN70"/>
<evidence type="ECO:0000313" key="3">
    <source>
        <dbReference type="EMBL" id="KAL1586439.1"/>
    </source>
</evidence>
<dbReference type="EMBL" id="JAAQHG020000014">
    <property type="protein sequence ID" value="KAL1586439.1"/>
    <property type="molecule type" value="Genomic_DNA"/>
</dbReference>
<protein>
    <recommendedName>
        <fullName evidence="5">Glycosyltransferase family 25 protein</fullName>
    </recommendedName>
</protein>
<feature type="chain" id="PRO_5044324098" description="Glycosyltransferase family 25 protein" evidence="2">
    <location>
        <begin position="21"/>
        <end position="386"/>
    </location>
</feature>
<feature type="signal peptide" evidence="2">
    <location>
        <begin position="1"/>
        <end position="20"/>
    </location>
</feature>
<dbReference type="Proteomes" id="UP000803884">
    <property type="component" value="Unassembled WGS sequence"/>
</dbReference>